<dbReference type="Proteomes" id="UP000829685">
    <property type="component" value="Unassembled WGS sequence"/>
</dbReference>
<dbReference type="FunFam" id="4.10.640.10:FF:000013">
    <property type="entry name" value="37S ribosomal protein S18"/>
    <property type="match status" value="1"/>
</dbReference>
<evidence type="ECO:0000256" key="3">
    <source>
        <dbReference type="ARBA" id="ARBA00023274"/>
    </source>
</evidence>
<feature type="region of interest" description="Disordered" evidence="5">
    <location>
        <begin position="46"/>
        <end position="116"/>
    </location>
</feature>
<keyword evidence="2" id="KW-0689">Ribosomal protein</keyword>
<dbReference type="PANTHER" id="PTHR13479">
    <property type="entry name" value="30S RIBOSOMAL PROTEIN S18"/>
    <property type="match status" value="1"/>
</dbReference>
<dbReference type="GO" id="GO:0070181">
    <property type="term" value="F:small ribosomal subunit rRNA binding"/>
    <property type="evidence" value="ECO:0007669"/>
    <property type="project" value="TreeGrafter"/>
</dbReference>
<protein>
    <recommendedName>
        <fullName evidence="4">Small ribosomal subunit protein bS18m</fullName>
    </recommendedName>
</protein>
<dbReference type="PANTHER" id="PTHR13479:SF40">
    <property type="entry name" value="SMALL RIBOSOMAL SUBUNIT PROTEIN BS18M"/>
    <property type="match status" value="1"/>
</dbReference>
<keyword evidence="7" id="KW-1185">Reference proteome</keyword>
<dbReference type="Gene3D" id="4.10.640.10">
    <property type="entry name" value="Ribosomal protein S18"/>
    <property type="match status" value="1"/>
</dbReference>
<dbReference type="SUPFAM" id="SSF46911">
    <property type="entry name" value="Ribosomal protein S18"/>
    <property type="match status" value="1"/>
</dbReference>
<name>A0A9Q0ATJ0_9PEZI</name>
<comment type="similarity">
    <text evidence="1">Belongs to the bacterial ribosomal protein bS18 family.</text>
</comment>
<evidence type="ECO:0000313" key="6">
    <source>
        <dbReference type="EMBL" id="KAI1878697.1"/>
    </source>
</evidence>
<evidence type="ECO:0000313" key="7">
    <source>
        <dbReference type="Proteomes" id="UP000829685"/>
    </source>
</evidence>
<gene>
    <name evidence="6" type="ORF">JX265_002874</name>
</gene>
<dbReference type="AlphaFoldDB" id="A0A9Q0ATJ0"/>
<evidence type="ECO:0000256" key="2">
    <source>
        <dbReference type="ARBA" id="ARBA00022980"/>
    </source>
</evidence>
<reference evidence="6" key="1">
    <citation type="submission" date="2021-03" db="EMBL/GenBank/DDBJ databases">
        <title>Revisited historic fungal species revealed as producer of novel bioactive compounds through whole genome sequencing and comparative genomics.</title>
        <authorList>
            <person name="Vignolle G.A."/>
            <person name="Hochenegger N."/>
            <person name="Mach R.L."/>
            <person name="Mach-Aigner A.R."/>
            <person name="Javad Rahimi M."/>
            <person name="Salim K.A."/>
            <person name="Chan C.M."/>
            <person name="Lim L.B.L."/>
            <person name="Cai F."/>
            <person name="Druzhinina I.S."/>
            <person name="U'Ren J.M."/>
            <person name="Derntl C."/>
        </authorList>
    </citation>
    <scope>NUCLEOTIDE SEQUENCE</scope>
    <source>
        <strain evidence="6">TUCIM 5799</strain>
    </source>
</reference>
<sequence>MPPRLSLLDAARQSVSLIRTQACQFSQTASSLAIRRDLRSSTARLMDLDSSSPSSSSSSTSPQQQQQSPRSQPTSAAENVFTIFQRDRNNRRNGGGVAGEQRVGGASSTASELRSKNTAEEYMRQMPRRFNIGDLYAPHDLSPVEAAKHRKITTVQRDLVDLLGLRPQDMYRNFSFISEFITPHGRIKKSYYTGLRPVNQRKLAKAIRRAVGQGLHPSVHKHPEILMRQRNVAGAQTMATGSLGNHYKV</sequence>
<dbReference type="InterPro" id="IPR036870">
    <property type="entry name" value="Ribosomal_bS18_sf"/>
</dbReference>
<evidence type="ECO:0000256" key="4">
    <source>
        <dbReference type="ARBA" id="ARBA00035264"/>
    </source>
</evidence>
<evidence type="ECO:0000256" key="5">
    <source>
        <dbReference type="SAM" id="MobiDB-lite"/>
    </source>
</evidence>
<dbReference type="InterPro" id="IPR001648">
    <property type="entry name" value="Ribosomal_bS18"/>
</dbReference>
<accession>A0A9Q0ATJ0</accession>
<feature type="compositionally biased region" description="Low complexity" evidence="5">
    <location>
        <begin position="50"/>
        <end position="75"/>
    </location>
</feature>
<proteinExistence type="inferred from homology"/>
<dbReference type="EMBL" id="JAFIMR010000005">
    <property type="protein sequence ID" value="KAI1878697.1"/>
    <property type="molecule type" value="Genomic_DNA"/>
</dbReference>
<evidence type="ECO:0000256" key="1">
    <source>
        <dbReference type="ARBA" id="ARBA00005589"/>
    </source>
</evidence>
<comment type="caution">
    <text evidence="6">The sequence shown here is derived from an EMBL/GenBank/DDBJ whole genome shotgun (WGS) entry which is preliminary data.</text>
</comment>
<organism evidence="6 7">
    <name type="scientific">Neoarthrinium moseri</name>
    <dbReference type="NCBI Taxonomy" id="1658444"/>
    <lineage>
        <taxon>Eukaryota</taxon>
        <taxon>Fungi</taxon>
        <taxon>Dikarya</taxon>
        <taxon>Ascomycota</taxon>
        <taxon>Pezizomycotina</taxon>
        <taxon>Sordariomycetes</taxon>
        <taxon>Xylariomycetidae</taxon>
        <taxon>Amphisphaeriales</taxon>
        <taxon>Apiosporaceae</taxon>
        <taxon>Neoarthrinium</taxon>
    </lineage>
</organism>
<dbReference type="GO" id="GO:0032543">
    <property type="term" value="P:mitochondrial translation"/>
    <property type="evidence" value="ECO:0007669"/>
    <property type="project" value="TreeGrafter"/>
</dbReference>
<keyword evidence="3" id="KW-0687">Ribonucleoprotein</keyword>
<dbReference type="GO" id="GO:0005763">
    <property type="term" value="C:mitochondrial small ribosomal subunit"/>
    <property type="evidence" value="ECO:0007669"/>
    <property type="project" value="TreeGrafter"/>
</dbReference>
<dbReference type="GO" id="GO:0003735">
    <property type="term" value="F:structural constituent of ribosome"/>
    <property type="evidence" value="ECO:0007669"/>
    <property type="project" value="InterPro"/>
</dbReference>
<dbReference type="Pfam" id="PF01084">
    <property type="entry name" value="Ribosomal_S18"/>
    <property type="match status" value="1"/>
</dbReference>